<feature type="chain" id="PRO_5047224732" evidence="1">
    <location>
        <begin position="21"/>
        <end position="615"/>
    </location>
</feature>
<evidence type="ECO:0000313" key="3">
    <source>
        <dbReference type="Proteomes" id="UP001595816"/>
    </source>
</evidence>
<dbReference type="Pfam" id="PF09826">
    <property type="entry name" value="Beta_propel"/>
    <property type="match status" value="1"/>
</dbReference>
<evidence type="ECO:0000256" key="1">
    <source>
        <dbReference type="SAM" id="SignalP"/>
    </source>
</evidence>
<comment type="caution">
    <text evidence="2">The sequence shown here is derived from an EMBL/GenBank/DDBJ whole genome shotgun (WGS) entry which is preliminary data.</text>
</comment>
<keyword evidence="3" id="KW-1185">Reference proteome</keyword>
<proteinExistence type="predicted"/>
<dbReference type="RefSeq" id="WP_253751931.1">
    <property type="nucleotide sequence ID" value="NZ_JAMZDZ010000001.1"/>
</dbReference>
<evidence type="ECO:0000313" key="2">
    <source>
        <dbReference type="EMBL" id="MFC4133035.1"/>
    </source>
</evidence>
<dbReference type="InterPro" id="IPR019198">
    <property type="entry name" value="Beta_propeller_containing"/>
</dbReference>
<feature type="signal peptide" evidence="1">
    <location>
        <begin position="1"/>
        <end position="20"/>
    </location>
</feature>
<keyword evidence="1" id="KW-0732">Signal</keyword>
<dbReference type="Proteomes" id="UP001595816">
    <property type="component" value="Unassembled WGS sequence"/>
</dbReference>
<name>A0ABV8LPS9_9ACTN</name>
<dbReference type="PROSITE" id="PS51257">
    <property type="entry name" value="PROKAR_LIPOPROTEIN"/>
    <property type="match status" value="1"/>
</dbReference>
<gene>
    <name evidence="2" type="ORF">ACFOZ4_20680</name>
</gene>
<sequence length="615" mass="65255">MRLKLLGAAASALIALTACTDEPSAPTPPPVAAPALQLVSYDSCDRLLADVRAAAKASVQAWGFGNQMMWRDFASGTERATGGKAAVPDAAGPAYSGTNTHEAGVDEPDLVKTDGKRIVTLSQGMLRIVDAAQHKLTGSVQLPQSGDELLLSGDHVLVMGGRSYYPAARGGPMAIAGSTTITLVDLTTAKVISTYTIDGTFADARQTGSVARVVVRSTPKIVFKPDARGDQKTLIANNRKIIDKTPIEAWLPSYSSDGKPGTVDCGDVRHPATFSGSELVTVLSFDLAANQLADGVPAALFADGETVYGSGTHLYLANDERWRGVGTKGKTELYMFDITGRQPRYIAAGTVPGWLLNQYSMSEYSAAANDTLLRVATTTGHPWGQNTKSTSSVYALRTDGGTLRVVGSVGGLGKGEQIYAVRFVGPTAYVVTFRRTDPLYVVDLRDPAKPVVAGQLKIPGYSAYLHPLSGDRLLGVGQAADDNGRTQGTQISLFAVGDPANPQRLANHEVGDHGYSEAEFDPHAFLYWPETNLLVVPVQKWDSDKGEAGALLIKVGDTGLTEVGWITHPIRPTSSYYPTAIRRSLVIGDELWTVSDSGLMASTLAGAKRVAWLAY</sequence>
<protein>
    <submittedName>
        <fullName evidence="2">Beta-propeller domain-containing protein</fullName>
    </submittedName>
</protein>
<dbReference type="SUPFAM" id="SSF82171">
    <property type="entry name" value="DPP6 N-terminal domain-like"/>
    <property type="match status" value="1"/>
</dbReference>
<accession>A0ABV8LPS9</accession>
<organism evidence="2 3">
    <name type="scientific">Hamadaea flava</name>
    <dbReference type="NCBI Taxonomy" id="1742688"/>
    <lineage>
        <taxon>Bacteria</taxon>
        <taxon>Bacillati</taxon>
        <taxon>Actinomycetota</taxon>
        <taxon>Actinomycetes</taxon>
        <taxon>Micromonosporales</taxon>
        <taxon>Micromonosporaceae</taxon>
        <taxon>Hamadaea</taxon>
    </lineage>
</organism>
<dbReference type="EMBL" id="JBHSAY010000009">
    <property type="protein sequence ID" value="MFC4133035.1"/>
    <property type="molecule type" value="Genomic_DNA"/>
</dbReference>
<reference evidence="3" key="1">
    <citation type="journal article" date="2019" name="Int. J. Syst. Evol. Microbiol.">
        <title>The Global Catalogue of Microorganisms (GCM) 10K type strain sequencing project: providing services to taxonomists for standard genome sequencing and annotation.</title>
        <authorList>
            <consortium name="The Broad Institute Genomics Platform"/>
            <consortium name="The Broad Institute Genome Sequencing Center for Infectious Disease"/>
            <person name="Wu L."/>
            <person name="Ma J."/>
        </authorList>
    </citation>
    <scope>NUCLEOTIDE SEQUENCE [LARGE SCALE GENOMIC DNA]</scope>
    <source>
        <strain evidence="3">CGMCC 4.7289</strain>
    </source>
</reference>